<reference evidence="13" key="1">
    <citation type="journal article" date="2020" name="Fungal Divers.">
        <title>Resolving the Mortierellaceae phylogeny through synthesis of multi-gene phylogenetics and phylogenomics.</title>
        <authorList>
            <person name="Vandepol N."/>
            <person name="Liber J."/>
            <person name="Desiro A."/>
            <person name="Na H."/>
            <person name="Kennedy M."/>
            <person name="Barry K."/>
            <person name="Grigoriev I.V."/>
            <person name="Miller A.N."/>
            <person name="O'Donnell K."/>
            <person name="Stajich J.E."/>
            <person name="Bonito G."/>
        </authorList>
    </citation>
    <scope>NUCLEOTIDE SEQUENCE</scope>
    <source>
        <strain evidence="13">NVP60</strain>
    </source>
</reference>
<evidence type="ECO:0000256" key="4">
    <source>
        <dbReference type="ARBA" id="ARBA00022692"/>
    </source>
</evidence>
<dbReference type="CDD" id="cd18597">
    <property type="entry name" value="ABC_6TM_YOR1_D1_like"/>
    <property type="match status" value="1"/>
</dbReference>
<feature type="domain" description="ABC transporter" evidence="11">
    <location>
        <begin position="443"/>
        <end position="668"/>
    </location>
</feature>
<dbReference type="OrthoDB" id="6500128at2759"/>
<evidence type="ECO:0000256" key="10">
    <source>
        <dbReference type="SAM" id="Phobius"/>
    </source>
</evidence>
<dbReference type="PANTHER" id="PTHR24223">
    <property type="entry name" value="ATP-BINDING CASSETTE SUB-FAMILY C"/>
    <property type="match status" value="1"/>
</dbReference>
<dbReference type="Proteomes" id="UP000823405">
    <property type="component" value="Unassembled WGS sequence"/>
</dbReference>
<dbReference type="InterPro" id="IPR011527">
    <property type="entry name" value="ABC1_TM_dom"/>
</dbReference>
<dbReference type="GO" id="GO:0016020">
    <property type="term" value="C:membrane"/>
    <property type="evidence" value="ECO:0007669"/>
    <property type="project" value="UniProtKB-SubCell"/>
</dbReference>
<feature type="region of interest" description="Disordered" evidence="9">
    <location>
        <begin position="1"/>
        <end position="37"/>
    </location>
</feature>
<dbReference type="PROSITE" id="PS50893">
    <property type="entry name" value="ABC_TRANSPORTER_2"/>
    <property type="match status" value="2"/>
</dbReference>
<feature type="transmembrane region" description="Helical" evidence="10">
    <location>
        <begin position="372"/>
        <end position="393"/>
    </location>
</feature>
<evidence type="ECO:0000313" key="13">
    <source>
        <dbReference type="EMBL" id="KAG0313106.1"/>
    </source>
</evidence>
<keyword evidence="3" id="KW-0813">Transport</keyword>
<dbReference type="EMBL" id="JAAAIN010000547">
    <property type="protein sequence ID" value="KAG0313106.1"/>
    <property type="molecule type" value="Genomic_DNA"/>
</dbReference>
<feature type="transmembrane region" description="Helical" evidence="10">
    <location>
        <begin position="337"/>
        <end position="360"/>
    </location>
</feature>
<dbReference type="Gene3D" id="3.40.50.300">
    <property type="entry name" value="P-loop containing nucleotide triphosphate hydrolases"/>
    <property type="match status" value="2"/>
</dbReference>
<dbReference type="InterPro" id="IPR003593">
    <property type="entry name" value="AAA+_ATPase"/>
</dbReference>
<dbReference type="PROSITE" id="PS00211">
    <property type="entry name" value="ABC_TRANSPORTER_1"/>
    <property type="match status" value="2"/>
</dbReference>
<dbReference type="InterPro" id="IPR027417">
    <property type="entry name" value="P-loop_NTPase"/>
</dbReference>
<dbReference type="PROSITE" id="PS50929">
    <property type="entry name" value="ABC_TM1F"/>
    <property type="match status" value="2"/>
</dbReference>
<dbReference type="Pfam" id="PF00664">
    <property type="entry name" value="ABC_membrane"/>
    <property type="match status" value="2"/>
</dbReference>
<feature type="transmembrane region" description="Helical" evidence="10">
    <location>
        <begin position="255"/>
        <end position="274"/>
    </location>
</feature>
<dbReference type="CDD" id="cd03244">
    <property type="entry name" value="ABCC_MRP_domain2"/>
    <property type="match status" value="1"/>
</dbReference>
<keyword evidence="6" id="KW-0067">ATP-binding</keyword>
<evidence type="ECO:0000256" key="8">
    <source>
        <dbReference type="ARBA" id="ARBA00023136"/>
    </source>
</evidence>
<comment type="similarity">
    <text evidence="2">Belongs to the ABC transporter superfamily. ABCC family. Conjugate transporter (TC 3.A.1.208) subfamily.</text>
</comment>
<feature type="domain" description="ABC transporter" evidence="11">
    <location>
        <begin position="1072"/>
        <end position="1339"/>
    </location>
</feature>
<dbReference type="SMART" id="SM00382">
    <property type="entry name" value="AAA"/>
    <property type="match status" value="2"/>
</dbReference>
<feature type="transmembrane region" description="Helical" evidence="10">
    <location>
        <begin position="978"/>
        <end position="996"/>
    </location>
</feature>
<evidence type="ECO:0000256" key="7">
    <source>
        <dbReference type="ARBA" id="ARBA00022989"/>
    </source>
</evidence>
<keyword evidence="8 10" id="KW-0472">Membrane</keyword>
<protein>
    <recommendedName>
        <fullName evidence="15">P-loop containing nucleoside triphosphate hydrolase protein</fullName>
    </recommendedName>
</protein>
<evidence type="ECO:0000256" key="1">
    <source>
        <dbReference type="ARBA" id="ARBA00004141"/>
    </source>
</evidence>
<keyword evidence="7 10" id="KW-1133">Transmembrane helix</keyword>
<dbReference type="FunFam" id="3.40.50.300:FF:000163">
    <property type="entry name" value="Multidrug resistance-associated protein member 4"/>
    <property type="match status" value="1"/>
</dbReference>
<evidence type="ECO:0000256" key="3">
    <source>
        <dbReference type="ARBA" id="ARBA00022448"/>
    </source>
</evidence>
<dbReference type="PANTHER" id="PTHR24223:SF456">
    <property type="entry name" value="MULTIDRUG RESISTANCE-ASSOCIATED PROTEIN LETHAL(2)03659"/>
    <property type="match status" value="1"/>
</dbReference>
<evidence type="ECO:0000256" key="6">
    <source>
        <dbReference type="ARBA" id="ARBA00022840"/>
    </source>
</evidence>
<keyword evidence="14" id="KW-1185">Reference proteome</keyword>
<feature type="compositionally biased region" description="Polar residues" evidence="9">
    <location>
        <begin position="1"/>
        <end position="16"/>
    </location>
</feature>
<feature type="transmembrane region" description="Helical" evidence="10">
    <location>
        <begin position="787"/>
        <end position="817"/>
    </location>
</feature>
<dbReference type="InterPro" id="IPR050173">
    <property type="entry name" value="ABC_transporter_C-like"/>
</dbReference>
<feature type="transmembrane region" description="Helical" evidence="10">
    <location>
        <begin position="117"/>
        <end position="137"/>
    </location>
</feature>
<dbReference type="FunFam" id="3.40.50.300:FF:000997">
    <property type="entry name" value="Multidrug resistance-associated protein 1"/>
    <property type="match status" value="1"/>
</dbReference>
<evidence type="ECO:0000256" key="2">
    <source>
        <dbReference type="ARBA" id="ARBA00009726"/>
    </source>
</evidence>
<feature type="transmembrane region" description="Helical" evidence="10">
    <location>
        <begin position="754"/>
        <end position="775"/>
    </location>
</feature>
<dbReference type="CDD" id="cd18606">
    <property type="entry name" value="ABC_6TM_YOR1_D2_like"/>
    <property type="match status" value="1"/>
</dbReference>
<evidence type="ECO:0008006" key="15">
    <source>
        <dbReference type="Google" id="ProtNLM"/>
    </source>
</evidence>
<keyword evidence="5" id="KW-0547">Nucleotide-binding</keyword>
<feature type="domain" description="ABC transmembrane type-1" evidence="12">
    <location>
        <begin position="155"/>
        <end position="395"/>
    </location>
</feature>
<dbReference type="SUPFAM" id="SSF90123">
    <property type="entry name" value="ABC transporter transmembrane region"/>
    <property type="match status" value="2"/>
</dbReference>
<accession>A0A9P6R7X4</accession>
<dbReference type="Gene3D" id="1.20.1560.10">
    <property type="entry name" value="ABC transporter type 1, transmembrane domain"/>
    <property type="match status" value="2"/>
</dbReference>
<feature type="transmembrane region" description="Helical" evidence="10">
    <location>
        <begin position="149"/>
        <end position="168"/>
    </location>
</feature>
<evidence type="ECO:0000313" key="14">
    <source>
        <dbReference type="Proteomes" id="UP000823405"/>
    </source>
</evidence>
<dbReference type="InterPro" id="IPR003439">
    <property type="entry name" value="ABC_transporter-like_ATP-bd"/>
</dbReference>
<evidence type="ECO:0000259" key="11">
    <source>
        <dbReference type="PROSITE" id="PS50893"/>
    </source>
</evidence>
<dbReference type="GO" id="GO:0140359">
    <property type="term" value="F:ABC-type transporter activity"/>
    <property type="evidence" value="ECO:0007669"/>
    <property type="project" value="InterPro"/>
</dbReference>
<evidence type="ECO:0000259" key="12">
    <source>
        <dbReference type="PROSITE" id="PS50929"/>
    </source>
</evidence>
<dbReference type="GO" id="GO:0016887">
    <property type="term" value="F:ATP hydrolysis activity"/>
    <property type="evidence" value="ECO:0007669"/>
    <property type="project" value="InterPro"/>
</dbReference>
<comment type="subcellular location">
    <subcellularLocation>
        <location evidence="1">Membrane</location>
        <topology evidence="1">Multi-pass membrane protein</topology>
    </subcellularLocation>
</comment>
<feature type="transmembrane region" description="Helical" evidence="10">
    <location>
        <begin position="230"/>
        <end position="249"/>
    </location>
</feature>
<evidence type="ECO:0000256" key="5">
    <source>
        <dbReference type="ARBA" id="ARBA00022741"/>
    </source>
</evidence>
<dbReference type="SUPFAM" id="SSF52540">
    <property type="entry name" value="P-loop containing nucleoside triphosphate hydrolases"/>
    <property type="match status" value="3"/>
</dbReference>
<dbReference type="InterPro" id="IPR036640">
    <property type="entry name" value="ABC1_TM_sf"/>
</dbReference>
<feature type="transmembrane region" description="Helical" evidence="10">
    <location>
        <begin position="893"/>
        <end position="910"/>
    </location>
</feature>
<dbReference type="GO" id="GO:0005524">
    <property type="term" value="F:ATP binding"/>
    <property type="evidence" value="ECO:0007669"/>
    <property type="project" value="UniProtKB-KW"/>
</dbReference>
<dbReference type="FunFam" id="1.20.1560.10:FF:000010">
    <property type="entry name" value="Multidrug resistance-associated ABC transporter"/>
    <property type="match status" value="1"/>
</dbReference>
<comment type="caution">
    <text evidence="13">The sequence shown here is derived from an EMBL/GenBank/DDBJ whole genome shotgun (WGS) entry which is preliminary data.</text>
</comment>
<feature type="domain" description="ABC transmembrane type-1" evidence="12">
    <location>
        <begin position="756"/>
        <end position="1031"/>
    </location>
</feature>
<sequence>MTQQDQNSRQFGTETTPLLHKHTYEEQQTSKEGPVSPENKANIFSRYTFWWLNDLFRIGYSRQIQEDDLYQMLERRRTAVLGQALFDNWEAEKKTAQIQGRRPSLLRALFKSFWRRYLPAFIWLELAGMLRQLLVFLQDSQTQNPPPPAVRGYCLALTLLFLTFNLIICAQRWGITAVNTGIYMRTALIDLVFRKATTLSTKSHLRYPDGSIINLMSTDISRIDSAMMPFSILFSAPSFILTVMSILVYMMGPAALLGAVLLMLLNPIQAWGTARLGPVRKKASQFADSRIKLSSEILQGIKAIKFFTWENNFLARLADIRAEELALVRRILRNRGLLATTSSAVPIFAFVLTFVLYAVLGHELKPEIVFPALAYYAVIRVPLSIVPNCYTSATDAYVAIKRLEEFLLSEDGPADSLSDIEESAEHALVMENAGFVWETLSESKDGDAQDVQETVPYLNNVNLNIPRGSLTAIVGPVGSGKSSLLQAMIGTMTQSSGLVVRGSAISYASQTPWIQNATIRDNILFDQAFDENLYWRVVKACSLVQDLDSFPARDLTEIEERGVNLSGGQKARLSLARSVYFNASSGSGGMVVMDDPLSAVDAHVGKRLWKDCVLKELKGQTRVISTHQLNVLPDVDYVIFMKGGVIVEQGTFQELMRRDEGEFREMMTQYGGMSEAAVKDQKQQEEDTVTNGDSDVVTDLEEQEQDAQGGESQGTKEIQNADNTTLMTQEERESGAVSWKVYSQYFQMEGLRKWGAVVACYVIQQACGLLMNYWLSLWAGKRFDLPTMTYILIYVGLASVQFVVMAIATQLLSVVIIRTARKMHSEAFDKVIHAPLSFFDTNPLGRILNRFSKDVDALDNNLWMTLNDILYTLLIVIGSVSMILIFFPFLSLLILPLAGLYYFFSVYYRSTSRELKRLDSTLRSNLYAYFTESLTGMPTLKAYNRVNRTIRINQEKMDLSNRPYYLIHTGSRWIASRLQLIGASLMFMTAVFVIGARDTVNAATAGLVFSYLARTGGDMNWVVQCYATFENNMNSAERLVHYIKNLPREPPTATSPHRQPPLSPTWPSEGSLEFKNVTLRYRLDLPPVLRDISFSIQAGHKVGVVGRTGAGKSSLIQALFLLSELDAGSQIVLDGIDTQTIGTADLRSHISIIPQDPVLFEGTFRYNLDPLERHTEQELWQVLETSDLKSYVQAQEGGLDAIVLAKGENLSAGQRQLVCLSRALLAKCKIVILDEGLWPLAVVIGAQRVLHVRDQKVKPTPLLSKKKATASVDMVTDVLIQKAIRSDFADATVVTIAHRINTIIDYDRILVMHDGQVAEYDTPQALLQDPHTIFSSLVKESGVSS</sequence>
<feature type="compositionally biased region" description="Acidic residues" evidence="9">
    <location>
        <begin position="696"/>
        <end position="705"/>
    </location>
</feature>
<organism evidence="13 14">
    <name type="scientific">Linnemannia gamsii</name>
    <dbReference type="NCBI Taxonomy" id="64522"/>
    <lineage>
        <taxon>Eukaryota</taxon>
        <taxon>Fungi</taxon>
        <taxon>Fungi incertae sedis</taxon>
        <taxon>Mucoromycota</taxon>
        <taxon>Mortierellomycotina</taxon>
        <taxon>Mortierellomycetes</taxon>
        <taxon>Mortierellales</taxon>
        <taxon>Mortierellaceae</taxon>
        <taxon>Linnemannia</taxon>
    </lineage>
</organism>
<dbReference type="CDD" id="cd03250">
    <property type="entry name" value="ABCC_MRP_domain1"/>
    <property type="match status" value="1"/>
</dbReference>
<feature type="region of interest" description="Disordered" evidence="9">
    <location>
        <begin position="1047"/>
        <end position="1067"/>
    </location>
</feature>
<dbReference type="Pfam" id="PF00005">
    <property type="entry name" value="ABC_tran"/>
    <property type="match status" value="2"/>
</dbReference>
<keyword evidence="4 10" id="KW-0812">Transmembrane</keyword>
<evidence type="ECO:0000256" key="9">
    <source>
        <dbReference type="SAM" id="MobiDB-lite"/>
    </source>
</evidence>
<dbReference type="InterPro" id="IPR017871">
    <property type="entry name" value="ABC_transporter-like_CS"/>
</dbReference>
<proteinExistence type="inferred from homology"/>
<name>A0A9P6R7X4_9FUNG</name>
<gene>
    <name evidence="13" type="ORF">BGZ97_010520</name>
</gene>
<feature type="region of interest" description="Disordered" evidence="9">
    <location>
        <begin position="674"/>
        <end position="721"/>
    </location>
</feature>
<feature type="transmembrane region" description="Helical" evidence="10">
    <location>
        <begin position="869"/>
        <end position="887"/>
    </location>
</feature>